<feature type="signal peptide" evidence="2">
    <location>
        <begin position="1"/>
        <end position="24"/>
    </location>
</feature>
<sequence>MKNLKTKMYRCSAFIMLFSFCMQAQKQAKNYKESFEVNKDAVVEVNTSYADVTFETWNKNRVEVEATIEIEDVSKEEAAAYFKEWGFEAEGNANKVKISTANGVRWSQGNKVIMLSGIGEMDFVFPDSIPMPPMPPMPPMDSMMVMAPMPPMPPLPFNFDSFSFDYEAYKKDGDKYLKEWKEQFNESFDDEVKANLEEWKKDVKEQQEEWKSYRKEIIDVEKEARKASEEARKASVEARKAMQEAQQEIHEIRRSANSGKGNRVFYYNSSEGNNNLKVKKTIKIKIPKGVKLKMDVRHGEVTLADNTTNIKATLSYTRLHAPRVEGENSVITASYSPISVDYWEEGELSVNYVELVSLKHVNSIKLTSKSSNVQIQDFFGDAIINGSFGDLSVDLISNNFNTLNIILDNSEAVLTLPKAAFNFYSNASNSMMKYPKGLTLDVSKRYDNEVANGYYAQKNSNKTINLVATFSDVVLK</sequence>
<keyword evidence="2" id="KW-0732">Signal</keyword>
<feature type="coiled-coil region" evidence="1">
    <location>
        <begin position="189"/>
        <end position="255"/>
    </location>
</feature>
<feature type="chain" id="PRO_5003668908" description="Adhesin domain-containing protein" evidence="2">
    <location>
        <begin position="25"/>
        <end position="476"/>
    </location>
</feature>
<organism evidence="3 4">
    <name type="scientific">Galbibacter orientalis DSM 19592</name>
    <dbReference type="NCBI Taxonomy" id="926559"/>
    <lineage>
        <taxon>Bacteria</taxon>
        <taxon>Pseudomonadati</taxon>
        <taxon>Bacteroidota</taxon>
        <taxon>Flavobacteriia</taxon>
        <taxon>Flavobacteriales</taxon>
        <taxon>Flavobacteriaceae</taxon>
        <taxon>Galbibacter</taxon>
    </lineage>
</organism>
<dbReference type="eggNOG" id="ENOG502Z8M8">
    <property type="taxonomic scope" value="Bacteria"/>
</dbReference>
<evidence type="ECO:0000313" key="3">
    <source>
        <dbReference type="EMBL" id="EIJ39452.1"/>
    </source>
</evidence>
<dbReference type="EMBL" id="JH651379">
    <property type="protein sequence ID" value="EIJ39452.1"/>
    <property type="molecule type" value="Genomic_DNA"/>
</dbReference>
<keyword evidence="1" id="KW-0175">Coiled coil</keyword>
<dbReference type="Proteomes" id="UP000004690">
    <property type="component" value="Unassembled WGS sequence"/>
</dbReference>
<keyword evidence="4" id="KW-1185">Reference proteome</keyword>
<gene>
    <name evidence="3" type="ORF">JoomaDRAFT_2473</name>
</gene>
<evidence type="ECO:0000256" key="2">
    <source>
        <dbReference type="SAM" id="SignalP"/>
    </source>
</evidence>
<accession>I3C759</accession>
<proteinExistence type="predicted"/>
<protein>
    <recommendedName>
        <fullName evidence="5">Adhesin domain-containing protein</fullName>
    </recommendedName>
</protein>
<name>I3C759_9FLAO</name>
<reference evidence="3 4" key="1">
    <citation type="submission" date="2012-02" db="EMBL/GenBank/DDBJ databases">
        <title>Improved High-Quality Draft genome of Joostella marina DSM 19592.</title>
        <authorList>
            <consortium name="US DOE Joint Genome Institute (JGI-PGF)"/>
            <person name="Lucas S."/>
            <person name="Copeland A."/>
            <person name="Lapidus A."/>
            <person name="Bruce D."/>
            <person name="Goodwin L."/>
            <person name="Pitluck S."/>
            <person name="Peters L."/>
            <person name="Chertkov O."/>
            <person name="Ovchinnikova G."/>
            <person name="Kyrpides N."/>
            <person name="Mavromatis K."/>
            <person name="Detter J.C."/>
            <person name="Han C."/>
            <person name="Land M."/>
            <person name="Hauser L."/>
            <person name="Markowitz V."/>
            <person name="Cheng J.-F."/>
            <person name="Hugenholtz P."/>
            <person name="Woyke T."/>
            <person name="Wu D."/>
            <person name="Tindall B."/>
            <person name="Brambilla E."/>
            <person name="Klenk H.-P."/>
            <person name="Eisen J.A."/>
        </authorList>
    </citation>
    <scope>NUCLEOTIDE SEQUENCE [LARGE SCALE GENOMIC DNA]</scope>
    <source>
        <strain evidence="3 4">DSM 19592</strain>
    </source>
</reference>
<evidence type="ECO:0000313" key="4">
    <source>
        <dbReference type="Proteomes" id="UP000004690"/>
    </source>
</evidence>
<dbReference type="RefSeq" id="WP_008612892.1">
    <property type="nucleotide sequence ID" value="NZ_JH651379.1"/>
</dbReference>
<dbReference type="HOGENOM" id="CLU_562372_0_0_10"/>
<evidence type="ECO:0000256" key="1">
    <source>
        <dbReference type="SAM" id="Coils"/>
    </source>
</evidence>
<dbReference type="AlphaFoldDB" id="I3C759"/>
<evidence type="ECO:0008006" key="5">
    <source>
        <dbReference type="Google" id="ProtNLM"/>
    </source>
</evidence>
<dbReference type="OrthoDB" id="1420424at2"/>
<dbReference type="STRING" id="926559.JoomaDRAFT_2473"/>